<reference evidence="1" key="2">
    <citation type="submission" date="2020-09" db="EMBL/GenBank/DDBJ databases">
        <authorList>
            <person name="Sun Q."/>
            <person name="Kim S."/>
        </authorList>
    </citation>
    <scope>NUCLEOTIDE SEQUENCE</scope>
    <source>
        <strain evidence="1">KCTC 23310</strain>
    </source>
</reference>
<protein>
    <submittedName>
        <fullName evidence="1">Uncharacterized protein</fullName>
    </submittedName>
</protein>
<dbReference type="Proteomes" id="UP000638981">
    <property type="component" value="Unassembled WGS sequence"/>
</dbReference>
<sequence>MEYKLTITYKNLTDSPVRIVNEPSAEQYLIGPNESADLTLLCSDPLQRVEIEQTPKCLYFHSNSVGTATYVMRDGVELPQAEQEY</sequence>
<comment type="caution">
    <text evidence="1">The sequence shown here is derived from an EMBL/GenBank/DDBJ whole genome shotgun (WGS) entry which is preliminary data.</text>
</comment>
<evidence type="ECO:0000313" key="1">
    <source>
        <dbReference type="EMBL" id="GHC67234.1"/>
    </source>
</evidence>
<name>A0A918TYM7_9RHOB</name>
<gene>
    <name evidence="1" type="ORF">GCM10007315_35380</name>
</gene>
<evidence type="ECO:0000313" key="2">
    <source>
        <dbReference type="Proteomes" id="UP000638981"/>
    </source>
</evidence>
<dbReference type="AlphaFoldDB" id="A0A918TYM7"/>
<organism evidence="1 2">
    <name type="scientific">Neogemmobacter tilapiae</name>
    <dbReference type="NCBI Taxonomy" id="875041"/>
    <lineage>
        <taxon>Bacteria</taxon>
        <taxon>Pseudomonadati</taxon>
        <taxon>Pseudomonadota</taxon>
        <taxon>Alphaproteobacteria</taxon>
        <taxon>Rhodobacterales</taxon>
        <taxon>Paracoccaceae</taxon>
        <taxon>Neogemmobacter</taxon>
    </lineage>
</organism>
<accession>A0A918TYM7</accession>
<keyword evidence="2" id="KW-1185">Reference proteome</keyword>
<proteinExistence type="predicted"/>
<reference evidence="1" key="1">
    <citation type="journal article" date="2014" name="Int. J. Syst. Evol. Microbiol.">
        <title>Complete genome sequence of Corynebacterium casei LMG S-19264T (=DSM 44701T), isolated from a smear-ripened cheese.</title>
        <authorList>
            <consortium name="US DOE Joint Genome Institute (JGI-PGF)"/>
            <person name="Walter F."/>
            <person name="Albersmeier A."/>
            <person name="Kalinowski J."/>
            <person name="Ruckert C."/>
        </authorList>
    </citation>
    <scope>NUCLEOTIDE SEQUENCE</scope>
    <source>
        <strain evidence="1">KCTC 23310</strain>
    </source>
</reference>
<dbReference type="EMBL" id="BMYJ01000015">
    <property type="protein sequence ID" value="GHC67234.1"/>
    <property type="molecule type" value="Genomic_DNA"/>
</dbReference>